<dbReference type="AlphaFoldDB" id="A0A915HIE9"/>
<protein>
    <submittedName>
        <fullName evidence="2">Uncharacterized protein</fullName>
    </submittedName>
</protein>
<accession>A0A915HIE9</accession>
<evidence type="ECO:0000313" key="1">
    <source>
        <dbReference type="Proteomes" id="UP000887565"/>
    </source>
</evidence>
<keyword evidence="1" id="KW-1185">Reference proteome</keyword>
<organism evidence="1 2">
    <name type="scientific">Romanomermis culicivorax</name>
    <name type="common">Nematode worm</name>
    <dbReference type="NCBI Taxonomy" id="13658"/>
    <lineage>
        <taxon>Eukaryota</taxon>
        <taxon>Metazoa</taxon>
        <taxon>Ecdysozoa</taxon>
        <taxon>Nematoda</taxon>
        <taxon>Enoplea</taxon>
        <taxon>Dorylaimia</taxon>
        <taxon>Mermithida</taxon>
        <taxon>Mermithoidea</taxon>
        <taxon>Mermithidae</taxon>
        <taxon>Romanomermis</taxon>
    </lineage>
</organism>
<name>A0A915HIE9_ROMCU</name>
<evidence type="ECO:0000313" key="2">
    <source>
        <dbReference type="WBParaSite" id="nRc.2.0.1.t01360-RA"/>
    </source>
</evidence>
<dbReference type="WBParaSite" id="nRc.2.0.1.t01360-RA">
    <property type="protein sequence ID" value="nRc.2.0.1.t01360-RA"/>
    <property type="gene ID" value="nRc.2.0.1.g01360"/>
</dbReference>
<proteinExistence type="predicted"/>
<reference evidence="2" key="1">
    <citation type="submission" date="2022-11" db="UniProtKB">
        <authorList>
            <consortium name="WormBaseParasite"/>
        </authorList>
    </citation>
    <scope>IDENTIFICATION</scope>
</reference>
<sequence>MRTDDAIDETTYKFAAMIKLFEENSLEFNSNDSSQYYTRRQGNITLSTPKMLKIRENSTIDHST</sequence>
<dbReference type="Proteomes" id="UP000887565">
    <property type="component" value="Unplaced"/>
</dbReference>